<gene>
    <name evidence="5" type="ORF">ACFQ1E_07885</name>
</gene>
<dbReference type="PANTHER" id="PTHR44858:SF1">
    <property type="entry name" value="UDP-N-ACETYLGLUCOSAMINE--PEPTIDE N-ACETYLGLUCOSAMINYLTRANSFERASE SPINDLY-RELATED"/>
    <property type="match status" value="1"/>
</dbReference>
<sequence length="924" mass="99063">MLLAAGTAWAGEKPLYAPVPAWVVPAPAVDTAKLTDGDPLVLVLDQQIRLDGDTSQVYVETATRIANTQILAQAGTIQLPWVPDKGDLIVHAAEILRAGERIDLLAGEARFSVLRREQMLEQGQVNGVLTATMAVQGLRVGDVLRVAFSVSTRDPALKGRVQGYAGLVAGPAPVKFGRLRLQWPAGMKVKWKSHVQTAAFKFTTAGGNDEVVASMPLSKLAEIPADAPQRFKLLPLVEVTSFGGWGDVVNVMTPLYATKGTIVPGSPLAAEVAKIAAQSKDPRTRAALALRLVQDEVRYLYNGMEGGNYVPQTPEQTWSLRYGDCKAKTLLLTAILHELGVDAVPAMVSTTLGDLLPERLPSPGAFDHVIVRAQIGGQVLWLDGTAQGARIDDLGDVPPYRHALPMRPGTTALEAMPLKGNARPDFDLDIEVDSSAGLSLPAPVKLRLALRGQQSELLRMIQAMGDPDKLDAMVDLLVDEIAWSPTLVSRSVAYDAASGATVITASGMSYPDWADKDGRVRLEADRTVGDIDFAPDRARPSWRDIPVATGDVENRRVALRIRLPGAGEGFTLDGDQVLPPALGGVELKRSVLLADGWLTIEDRSVKGTREIAPADIPAERGRLNVAKSRRLTAIAPAGYPPRWRLAAALKDGPGLQRLRAIYDQKIADDPTDADGYTKRAWFLERIGDHAGALKDLDMVVTLAPSVDAYLERGAKRFALGNQRGALADAQEAYDLDSASDAAFGFLVDQLSRDGGTDEALGMVEERLNAGGKREALASLKADVLARAGRVTEGLAALDEAIAAKPGLPALLNSRCWFKGTNNVELASALKDCTRAIELVDDSSPVLDSRGLIYFRMGRMEEALADFDAALEQNPEMAASLFMRGIVRRRIGGAENLKAAEDDLAGARAISPGVDARYAQWGIKP</sequence>
<dbReference type="SMART" id="SM00028">
    <property type="entry name" value="TPR"/>
    <property type="match status" value="3"/>
</dbReference>
<dbReference type="PROSITE" id="PS50293">
    <property type="entry name" value="TPR_REGION"/>
    <property type="match status" value="1"/>
</dbReference>
<dbReference type="InterPro" id="IPR038765">
    <property type="entry name" value="Papain-like_cys_pep_sf"/>
</dbReference>
<keyword evidence="2 3" id="KW-0802">TPR repeat</keyword>
<dbReference type="InterPro" id="IPR024618">
    <property type="entry name" value="DUF3857"/>
</dbReference>
<dbReference type="InterPro" id="IPR019734">
    <property type="entry name" value="TPR_rpt"/>
</dbReference>
<reference evidence="6" key="1">
    <citation type="journal article" date="2019" name="Int. J. Syst. Evol. Microbiol.">
        <title>The Global Catalogue of Microorganisms (GCM) 10K type strain sequencing project: providing services to taxonomists for standard genome sequencing and annotation.</title>
        <authorList>
            <consortium name="The Broad Institute Genomics Platform"/>
            <consortium name="The Broad Institute Genome Sequencing Center for Infectious Disease"/>
            <person name="Wu L."/>
            <person name="Ma J."/>
        </authorList>
    </citation>
    <scope>NUCLEOTIDE SEQUENCE [LARGE SCALE GENOMIC DNA]</scope>
    <source>
        <strain evidence="6">CCUG 62982</strain>
    </source>
</reference>
<organism evidence="5 6">
    <name type="scientific">Sphingomonas canadensis</name>
    <dbReference type="NCBI Taxonomy" id="1219257"/>
    <lineage>
        <taxon>Bacteria</taxon>
        <taxon>Pseudomonadati</taxon>
        <taxon>Pseudomonadota</taxon>
        <taxon>Alphaproteobacteria</taxon>
        <taxon>Sphingomonadales</taxon>
        <taxon>Sphingomonadaceae</taxon>
        <taxon>Sphingomonas</taxon>
    </lineage>
</organism>
<dbReference type="Gene3D" id="1.25.40.10">
    <property type="entry name" value="Tetratricopeptide repeat domain"/>
    <property type="match status" value="2"/>
</dbReference>
<dbReference type="PROSITE" id="PS50005">
    <property type="entry name" value="TPR"/>
    <property type="match status" value="1"/>
</dbReference>
<protein>
    <submittedName>
        <fullName evidence="5">DUF3857 domain-containing protein</fullName>
    </submittedName>
</protein>
<feature type="repeat" description="TPR" evidence="3">
    <location>
        <begin position="843"/>
        <end position="876"/>
    </location>
</feature>
<evidence type="ECO:0000259" key="4">
    <source>
        <dbReference type="Pfam" id="PF12969"/>
    </source>
</evidence>
<comment type="caution">
    <text evidence="5">The sequence shown here is derived from an EMBL/GenBank/DDBJ whole genome shotgun (WGS) entry which is preliminary data.</text>
</comment>
<evidence type="ECO:0000256" key="1">
    <source>
        <dbReference type="ARBA" id="ARBA00022737"/>
    </source>
</evidence>
<dbReference type="SUPFAM" id="SSF54001">
    <property type="entry name" value="Cysteine proteinases"/>
    <property type="match status" value="1"/>
</dbReference>
<dbReference type="Pfam" id="PF07719">
    <property type="entry name" value="TPR_2"/>
    <property type="match status" value="1"/>
</dbReference>
<dbReference type="RefSeq" id="WP_264943624.1">
    <property type="nucleotide sequence ID" value="NZ_JAPDRA010000003.1"/>
</dbReference>
<dbReference type="Gene3D" id="3.10.620.30">
    <property type="match status" value="1"/>
</dbReference>
<dbReference type="Proteomes" id="UP001596977">
    <property type="component" value="Unassembled WGS sequence"/>
</dbReference>
<name>A0ABW3H9B5_9SPHN</name>
<evidence type="ECO:0000256" key="3">
    <source>
        <dbReference type="PROSITE-ProRule" id="PRU00339"/>
    </source>
</evidence>
<dbReference type="PANTHER" id="PTHR44858">
    <property type="entry name" value="TETRATRICOPEPTIDE REPEAT PROTEIN 6"/>
    <property type="match status" value="1"/>
</dbReference>
<evidence type="ECO:0000313" key="5">
    <source>
        <dbReference type="EMBL" id="MFD0946251.1"/>
    </source>
</evidence>
<dbReference type="EMBL" id="JBHTJG010000003">
    <property type="protein sequence ID" value="MFD0946251.1"/>
    <property type="molecule type" value="Genomic_DNA"/>
</dbReference>
<keyword evidence="1" id="KW-0677">Repeat</keyword>
<feature type="domain" description="DUF3857" evidence="4">
    <location>
        <begin position="54"/>
        <end position="211"/>
    </location>
</feature>
<keyword evidence="6" id="KW-1185">Reference proteome</keyword>
<evidence type="ECO:0000313" key="6">
    <source>
        <dbReference type="Proteomes" id="UP001596977"/>
    </source>
</evidence>
<dbReference type="InterPro" id="IPR011990">
    <property type="entry name" value="TPR-like_helical_dom_sf"/>
</dbReference>
<dbReference type="InterPro" id="IPR050498">
    <property type="entry name" value="Ycf3"/>
</dbReference>
<dbReference type="Pfam" id="PF12969">
    <property type="entry name" value="DUF3857"/>
    <property type="match status" value="1"/>
</dbReference>
<dbReference type="InterPro" id="IPR013105">
    <property type="entry name" value="TPR_2"/>
</dbReference>
<proteinExistence type="predicted"/>
<accession>A0ABW3H9B5</accession>
<dbReference type="Gene3D" id="2.60.40.3140">
    <property type="match status" value="1"/>
</dbReference>
<dbReference type="SUPFAM" id="SSF48452">
    <property type="entry name" value="TPR-like"/>
    <property type="match status" value="2"/>
</dbReference>
<evidence type="ECO:0000256" key="2">
    <source>
        <dbReference type="ARBA" id="ARBA00022803"/>
    </source>
</evidence>